<name>A0A133Y2R2_9LACT</name>
<feature type="active site" evidence="10">
    <location>
        <position position="172"/>
    </location>
</feature>
<evidence type="ECO:0000256" key="7">
    <source>
        <dbReference type="ARBA" id="ARBA00023125"/>
    </source>
</evidence>
<comment type="subunit">
    <text evidence="10">Forms a cyclic heterotetrameric complex composed of two molecules of XerC and two molecules of XerD.</text>
</comment>
<dbReference type="InterPro" id="IPR004107">
    <property type="entry name" value="Integrase_SAM-like_N"/>
</dbReference>
<dbReference type="InterPro" id="IPR044068">
    <property type="entry name" value="CB"/>
</dbReference>
<keyword evidence="3 10" id="KW-0963">Cytoplasm</keyword>
<dbReference type="Pfam" id="PF02899">
    <property type="entry name" value="Phage_int_SAM_1"/>
    <property type="match status" value="1"/>
</dbReference>
<dbReference type="AlphaFoldDB" id="A0A133Y2R2"/>
<dbReference type="GO" id="GO:0005737">
    <property type="term" value="C:cytoplasm"/>
    <property type="evidence" value="ECO:0007669"/>
    <property type="project" value="UniProtKB-SubCell"/>
</dbReference>
<comment type="function">
    <text evidence="10">Site-specific tyrosine recombinase, which acts by catalyzing the cutting and rejoining of the recombining DNA molecules. The XerC-XerD complex is essential to convert dimers of the bacterial chromosome into monomers to permit their segregation at cell division. It also contributes to the segregational stability of plasmids.</text>
</comment>
<dbReference type="PROSITE" id="PS51900">
    <property type="entry name" value="CB"/>
    <property type="match status" value="1"/>
</dbReference>
<dbReference type="GO" id="GO:0003677">
    <property type="term" value="F:DNA binding"/>
    <property type="evidence" value="ECO:0007669"/>
    <property type="project" value="UniProtKB-UniRule"/>
</dbReference>
<dbReference type="PATRIC" id="fig|87541.4.peg.555"/>
<evidence type="ECO:0000256" key="9">
    <source>
        <dbReference type="ARBA" id="ARBA00023306"/>
    </source>
</evidence>
<dbReference type="PANTHER" id="PTHR30349">
    <property type="entry name" value="PHAGE INTEGRASE-RELATED"/>
    <property type="match status" value="1"/>
</dbReference>
<evidence type="ECO:0000256" key="5">
    <source>
        <dbReference type="ARBA" id="ARBA00022829"/>
    </source>
</evidence>
<evidence type="ECO:0000313" key="13">
    <source>
        <dbReference type="EMBL" id="KXB37478.1"/>
    </source>
</evidence>
<dbReference type="NCBIfam" id="TIGR02225">
    <property type="entry name" value="recomb_XerD"/>
    <property type="match status" value="1"/>
</dbReference>
<dbReference type="InterPro" id="IPR010998">
    <property type="entry name" value="Integrase_recombinase_N"/>
</dbReference>
<evidence type="ECO:0000259" key="11">
    <source>
        <dbReference type="PROSITE" id="PS51898"/>
    </source>
</evidence>
<dbReference type="InterPro" id="IPR011010">
    <property type="entry name" value="DNA_brk_join_enz"/>
</dbReference>
<feature type="active site" evidence="10">
    <location>
        <position position="148"/>
    </location>
</feature>
<dbReference type="STRING" id="87541.AWM71_01450"/>
<evidence type="ECO:0000256" key="3">
    <source>
        <dbReference type="ARBA" id="ARBA00022490"/>
    </source>
</evidence>
<organism evidence="13 14">
    <name type="scientific">Aerococcus christensenii</name>
    <dbReference type="NCBI Taxonomy" id="87541"/>
    <lineage>
        <taxon>Bacteria</taxon>
        <taxon>Bacillati</taxon>
        <taxon>Bacillota</taxon>
        <taxon>Bacilli</taxon>
        <taxon>Lactobacillales</taxon>
        <taxon>Aerococcaceae</taxon>
        <taxon>Aerococcus</taxon>
    </lineage>
</organism>
<keyword evidence="5 10" id="KW-0159">Chromosome partition</keyword>
<dbReference type="CDD" id="cd00798">
    <property type="entry name" value="INT_XerDC_C"/>
    <property type="match status" value="1"/>
</dbReference>
<dbReference type="OrthoDB" id="9801717at2"/>
<dbReference type="InterPro" id="IPR050090">
    <property type="entry name" value="Tyrosine_recombinase_XerCD"/>
</dbReference>
<keyword evidence="8 10" id="KW-0233">DNA recombination</keyword>
<dbReference type="Pfam" id="PF00589">
    <property type="entry name" value="Phage_integrase"/>
    <property type="match status" value="1"/>
</dbReference>
<evidence type="ECO:0000259" key="12">
    <source>
        <dbReference type="PROSITE" id="PS51900"/>
    </source>
</evidence>
<sequence>MTMQDIVDDFLNTLRIENGLSENTIKTYANVLKKFIVGLQEQDIHAFDQVQRQDVIHQLMTMNEAGLSTSTLSQFLSALRHFFRYLKLDGQLALNPVENIALPKKKHPLPQVLTMEEVDRLLEAPDLETYLGLRDRTLLEFMYATGLRVSETVMLPLSELHEDLQFIQTIGKGNKERIVPLNEGAVEWLTFYIQKVRPELLGKTDQSKGRLFVNHHGRPLSRQGVWKKLKQYLQIAGIQKNISPHTLRHSFATHLLENGADLRVVQELLGHSDISTTQIYTHIHSQHMKTTYEKTFPRA</sequence>
<comment type="similarity">
    <text evidence="2">Belongs to the 'phage' integrase family. XerD subfamily.</text>
</comment>
<feature type="active site" evidence="10">
    <location>
        <position position="271"/>
    </location>
</feature>
<dbReference type="GO" id="GO:0006313">
    <property type="term" value="P:DNA transposition"/>
    <property type="evidence" value="ECO:0007669"/>
    <property type="project" value="UniProtKB-UniRule"/>
</dbReference>
<dbReference type="GO" id="GO:0051301">
    <property type="term" value="P:cell division"/>
    <property type="evidence" value="ECO:0007669"/>
    <property type="project" value="UniProtKB-KW"/>
</dbReference>
<reference evidence="13 14" key="1">
    <citation type="submission" date="2016-01" db="EMBL/GenBank/DDBJ databases">
        <authorList>
            <person name="Oliw E.H."/>
        </authorList>
    </citation>
    <scope>NUCLEOTIDE SEQUENCE [LARGE SCALE GENOMIC DNA]</scope>
    <source>
        <strain evidence="13 14">KA00635</strain>
    </source>
</reference>
<evidence type="ECO:0000256" key="8">
    <source>
        <dbReference type="ARBA" id="ARBA00023172"/>
    </source>
</evidence>
<comment type="caution">
    <text evidence="13">The sequence shown here is derived from an EMBL/GenBank/DDBJ whole genome shotgun (WGS) entry which is preliminary data.</text>
</comment>
<evidence type="ECO:0000256" key="10">
    <source>
        <dbReference type="HAMAP-Rule" id="MF_01808"/>
    </source>
</evidence>
<dbReference type="EMBL" id="LSCQ01000026">
    <property type="protein sequence ID" value="KXB37478.1"/>
    <property type="molecule type" value="Genomic_DNA"/>
</dbReference>
<dbReference type="HAMAP" id="MF_01808">
    <property type="entry name" value="Recomb_XerC_XerD"/>
    <property type="match status" value="1"/>
</dbReference>
<dbReference type="PANTHER" id="PTHR30349:SF81">
    <property type="entry name" value="TYROSINE RECOMBINASE XERC"/>
    <property type="match status" value="1"/>
</dbReference>
<proteinExistence type="inferred from homology"/>
<evidence type="ECO:0000256" key="4">
    <source>
        <dbReference type="ARBA" id="ARBA00022618"/>
    </source>
</evidence>
<evidence type="ECO:0000256" key="1">
    <source>
        <dbReference type="ARBA" id="ARBA00004496"/>
    </source>
</evidence>
<dbReference type="GO" id="GO:0009037">
    <property type="term" value="F:tyrosine-based site-specific recombinase activity"/>
    <property type="evidence" value="ECO:0007669"/>
    <property type="project" value="UniProtKB-UniRule"/>
</dbReference>
<comment type="subcellular location">
    <subcellularLocation>
        <location evidence="1 10">Cytoplasm</location>
    </subcellularLocation>
</comment>
<dbReference type="Gene3D" id="1.10.443.10">
    <property type="entry name" value="Intergrase catalytic core"/>
    <property type="match status" value="1"/>
</dbReference>
<feature type="domain" description="Tyr recombinase" evidence="11">
    <location>
        <begin position="108"/>
        <end position="293"/>
    </location>
</feature>
<gene>
    <name evidence="10" type="primary">xerC</name>
    <name evidence="13" type="ORF">HMPREF3187_00553</name>
</gene>
<feature type="active site" description="O-(3'-phospho-DNA)-tyrosine intermediate" evidence="10">
    <location>
        <position position="280"/>
    </location>
</feature>
<evidence type="ECO:0000256" key="6">
    <source>
        <dbReference type="ARBA" id="ARBA00022908"/>
    </source>
</evidence>
<keyword evidence="4 10" id="KW-0132">Cell division</keyword>
<evidence type="ECO:0000256" key="2">
    <source>
        <dbReference type="ARBA" id="ARBA00010450"/>
    </source>
</evidence>
<evidence type="ECO:0000313" key="14">
    <source>
        <dbReference type="Proteomes" id="UP000070422"/>
    </source>
</evidence>
<dbReference type="InterPro" id="IPR011932">
    <property type="entry name" value="Recomb_XerD"/>
</dbReference>
<comment type="similarity">
    <text evidence="10">Belongs to the 'phage' integrase family. XerC subfamily.</text>
</comment>
<feature type="domain" description="Core-binding (CB)" evidence="12">
    <location>
        <begin position="1"/>
        <end position="87"/>
    </location>
</feature>
<keyword evidence="7 10" id="KW-0238">DNA-binding</keyword>
<feature type="active site" evidence="10">
    <location>
        <position position="245"/>
    </location>
</feature>
<dbReference type="InterPro" id="IPR013762">
    <property type="entry name" value="Integrase-like_cat_sf"/>
</dbReference>
<dbReference type="Gene3D" id="1.10.150.130">
    <property type="match status" value="1"/>
</dbReference>
<dbReference type="NCBIfam" id="NF001399">
    <property type="entry name" value="PRK00283.1"/>
    <property type="match status" value="1"/>
</dbReference>
<dbReference type="SUPFAM" id="SSF56349">
    <property type="entry name" value="DNA breaking-rejoining enzymes"/>
    <property type="match status" value="1"/>
</dbReference>
<feature type="active site" evidence="10">
    <location>
        <position position="248"/>
    </location>
</feature>
<dbReference type="Proteomes" id="UP000070422">
    <property type="component" value="Unassembled WGS sequence"/>
</dbReference>
<keyword evidence="6 10" id="KW-0229">DNA integration</keyword>
<dbReference type="NCBIfam" id="NF040815">
    <property type="entry name" value="recomb_XerA_Arch"/>
    <property type="match status" value="1"/>
</dbReference>
<dbReference type="InterPro" id="IPR002104">
    <property type="entry name" value="Integrase_catalytic"/>
</dbReference>
<accession>A0A133Y2R2</accession>
<keyword evidence="9 10" id="KW-0131">Cell cycle</keyword>
<dbReference type="PROSITE" id="PS51898">
    <property type="entry name" value="TYR_RECOMBINASE"/>
    <property type="match status" value="1"/>
</dbReference>
<dbReference type="GO" id="GO:0007059">
    <property type="term" value="P:chromosome segregation"/>
    <property type="evidence" value="ECO:0007669"/>
    <property type="project" value="UniProtKB-UniRule"/>
</dbReference>
<protein>
    <recommendedName>
        <fullName evidence="10">Tyrosine recombinase XerC</fullName>
    </recommendedName>
</protein>
<dbReference type="InterPro" id="IPR023009">
    <property type="entry name" value="Tyrosine_recombinase_XerC/XerD"/>
</dbReference>